<comment type="caution">
    <text evidence="1">The sequence shown here is derived from an EMBL/GenBank/DDBJ whole genome shotgun (WGS) entry which is preliminary data.</text>
</comment>
<reference evidence="1 2" key="1">
    <citation type="journal article" date="2018" name="PLoS Genet.">
        <title>Population sequencing reveals clonal diversity and ancestral inbreeding in the grapevine cultivar Chardonnay.</title>
        <authorList>
            <person name="Roach M.J."/>
            <person name="Johnson D.L."/>
            <person name="Bohlmann J."/>
            <person name="van Vuuren H.J."/>
            <person name="Jones S.J."/>
            <person name="Pretorius I.S."/>
            <person name="Schmidt S.A."/>
            <person name="Borneman A.R."/>
        </authorList>
    </citation>
    <scope>NUCLEOTIDE SEQUENCE [LARGE SCALE GENOMIC DNA]</scope>
    <source>
        <strain evidence="2">cv. Chardonnay</strain>
        <tissue evidence="1">Leaf</tissue>
    </source>
</reference>
<accession>A0A438KRN9</accession>
<dbReference type="AlphaFoldDB" id="A0A438KRN9"/>
<gene>
    <name evidence="1" type="ORF">CK203_000539</name>
</gene>
<evidence type="ECO:0000313" key="2">
    <source>
        <dbReference type="Proteomes" id="UP000288805"/>
    </source>
</evidence>
<proteinExistence type="predicted"/>
<evidence type="ECO:0000313" key="1">
    <source>
        <dbReference type="EMBL" id="RVX23887.1"/>
    </source>
</evidence>
<name>A0A438KRN9_VITVI</name>
<evidence type="ECO:0008006" key="3">
    <source>
        <dbReference type="Google" id="ProtNLM"/>
    </source>
</evidence>
<sequence>MDAEYHMVASTTVEINWIQNLLREFHAPLPATPVIYYDNVATKYFATIASSIPERSPSLSTSILFVAKCPNNNFESHGHPAN</sequence>
<dbReference type="EMBL" id="QGNW01000001">
    <property type="protein sequence ID" value="RVX23887.1"/>
    <property type="molecule type" value="Genomic_DNA"/>
</dbReference>
<dbReference type="Proteomes" id="UP000288805">
    <property type="component" value="Unassembled WGS sequence"/>
</dbReference>
<protein>
    <recommendedName>
        <fullName evidence="3">Retrovirus-related Pol polyprotein from transposon RE2</fullName>
    </recommendedName>
</protein>
<organism evidence="1 2">
    <name type="scientific">Vitis vinifera</name>
    <name type="common">Grape</name>
    <dbReference type="NCBI Taxonomy" id="29760"/>
    <lineage>
        <taxon>Eukaryota</taxon>
        <taxon>Viridiplantae</taxon>
        <taxon>Streptophyta</taxon>
        <taxon>Embryophyta</taxon>
        <taxon>Tracheophyta</taxon>
        <taxon>Spermatophyta</taxon>
        <taxon>Magnoliopsida</taxon>
        <taxon>eudicotyledons</taxon>
        <taxon>Gunneridae</taxon>
        <taxon>Pentapetalae</taxon>
        <taxon>rosids</taxon>
        <taxon>Vitales</taxon>
        <taxon>Vitaceae</taxon>
        <taxon>Viteae</taxon>
        <taxon>Vitis</taxon>
    </lineage>
</organism>